<keyword evidence="2" id="KW-1185">Reference proteome</keyword>
<sequence>MTTRGTVYLAGDLVFRPGAIAIFDHLRALCDAAGVTGLAPFDGQAGIEALPQGLETTLKIVRADRDLMDRCDGGIFCIDPFRRSADMDPGTAVEIGYMMAQGKPLAGYTTDGRLYPEKVRAYCRAAWGDDLRPRTTHDAPVGSGAVEDCDGILAHSDGMLQNGMVEGFIRLSGGGIAVHDDFYEAFRLAITDLASRLRVRA</sequence>
<comment type="caution">
    <text evidence="1">The sequence shown here is derived from an EMBL/GenBank/DDBJ whole genome shotgun (WGS) entry which is preliminary data.</text>
</comment>
<dbReference type="PANTHER" id="PTHR15364">
    <property type="entry name" value="2'-DEOXYNUCLEOSIDE 5'-PHOSPHATE N-HYDROLASE 1"/>
    <property type="match status" value="1"/>
</dbReference>
<evidence type="ECO:0000313" key="1">
    <source>
        <dbReference type="EMBL" id="MBB2175717.1"/>
    </source>
</evidence>
<dbReference type="GO" id="GO:0009159">
    <property type="term" value="P:deoxyribonucleoside monophosphate catabolic process"/>
    <property type="evidence" value="ECO:0007669"/>
    <property type="project" value="TreeGrafter"/>
</dbReference>
<dbReference type="RefSeq" id="WP_182942781.1">
    <property type="nucleotide sequence ID" value="NZ_JABEQH010000008.1"/>
</dbReference>
<organism evidence="1 2">
    <name type="scientific">Gluconacetobacter johannae</name>
    <dbReference type="NCBI Taxonomy" id="112140"/>
    <lineage>
        <taxon>Bacteria</taxon>
        <taxon>Pseudomonadati</taxon>
        <taxon>Pseudomonadota</taxon>
        <taxon>Alphaproteobacteria</taxon>
        <taxon>Acetobacterales</taxon>
        <taxon>Acetobacteraceae</taxon>
        <taxon>Gluconacetobacter</taxon>
    </lineage>
</organism>
<keyword evidence="1" id="KW-0808">Transferase</keyword>
<proteinExistence type="predicted"/>
<evidence type="ECO:0000313" key="2">
    <source>
        <dbReference type="Proteomes" id="UP000561066"/>
    </source>
</evidence>
<accession>A0A7W4J6S4</accession>
<dbReference type="Gene3D" id="3.40.50.450">
    <property type="match status" value="1"/>
</dbReference>
<dbReference type="GO" id="GO:0070694">
    <property type="term" value="F:5-hydroxymethyl-dUMP N-hydrolase activity"/>
    <property type="evidence" value="ECO:0007669"/>
    <property type="project" value="TreeGrafter"/>
</dbReference>
<dbReference type="PANTHER" id="PTHR15364:SF0">
    <property type="entry name" value="2'-DEOXYNUCLEOSIDE 5'-PHOSPHATE N-HYDROLASE 1"/>
    <property type="match status" value="1"/>
</dbReference>
<dbReference type="AlphaFoldDB" id="A0A7W4J6S4"/>
<name>A0A7W4J6S4_9PROT</name>
<dbReference type="GO" id="GO:0016740">
    <property type="term" value="F:transferase activity"/>
    <property type="evidence" value="ECO:0007669"/>
    <property type="project" value="UniProtKB-KW"/>
</dbReference>
<dbReference type="Proteomes" id="UP000561066">
    <property type="component" value="Unassembled WGS sequence"/>
</dbReference>
<reference evidence="1 2" key="1">
    <citation type="submission" date="2020-04" db="EMBL/GenBank/DDBJ databases">
        <title>Description of novel Gluconacetobacter.</title>
        <authorList>
            <person name="Sombolestani A."/>
        </authorList>
    </citation>
    <scope>NUCLEOTIDE SEQUENCE [LARGE SCALE GENOMIC DNA]</scope>
    <source>
        <strain evidence="1 2">LMG 21312</strain>
    </source>
</reference>
<dbReference type="EMBL" id="JABEQH010000008">
    <property type="protein sequence ID" value="MBB2175717.1"/>
    <property type="molecule type" value="Genomic_DNA"/>
</dbReference>
<dbReference type="Pfam" id="PF05014">
    <property type="entry name" value="Nuc_deoxyrib_tr"/>
    <property type="match status" value="1"/>
</dbReference>
<dbReference type="InterPro" id="IPR007710">
    <property type="entry name" value="Nucleoside_deoxyribTrfase"/>
</dbReference>
<dbReference type="SUPFAM" id="SSF52309">
    <property type="entry name" value="N-(deoxy)ribosyltransferase-like"/>
    <property type="match status" value="1"/>
</dbReference>
<protein>
    <submittedName>
        <fullName evidence="1">Nucleoside 2-deoxyribosyltransferase</fullName>
    </submittedName>
</protein>
<gene>
    <name evidence="1" type="ORF">HLH21_07185</name>
</gene>
<dbReference type="InterPro" id="IPR051239">
    <property type="entry name" value="2'-dNMP_N-hydrolase"/>
</dbReference>